<dbReference type="InParanoid" id="E9HC63"/>
<gene>
    <name evidence="1" type="ORF">DAPPUDRAFT_256826</name>
</gene>
<organism evidence="1 2">
    <name type="scientific">Daphnia pulex</name>
    <name type="common">Water flea</name>
    <dbReference type="NCBI Taxonomy" id="6669"/>
    <lineage>
        <taxon>Eukaryota</taxon>
        <taxon>Metazoa</taxon>
        <taxon>Ecdysozoa</taxon>
        <taxon>Arthropoda</taxon>
        <taxon>Crustacea</taxon>
        <taxon>Branchiopoda</taxon>
        <taxon>Diplostraca</taxon>
        <taxon>Cladocera</taxon>
        <taxon>Anomopoda</taxon>
        <taxon>Daphniidae</taxon>
        <taxon>Daphnia</taxon>
    </lineage>
</organism>
<dbReference type="KEGG" id="dpx:DAPPUDRAFT_256826"/>
<protein>
    <submittedName>
        <fullName evidence="1">Uncharacterized protein</fullName>
    </submittedName>
</protein>
<dbReference type="Proteomes" id="UP000000305">
    <property type="component" value="Unassembled WGS sequence"/>
</dbReference>
<proteinExistence type="predicted"/>
<dbReference type="HOGENOM" id="CLU_1534127_0_0_1"/>
<dbReference type="OrthoDB" id="10022108at2759"/>
<keyword evidence="2" id="KW-1185">Reference proteome</keyword>
<dbReference type="AlphaFoldDB" id="E9HC63"/>
<evidence type="ECO:0000313" key="2">
    <source>
        <dbReference type="Proteomes" id="UP000000305"/>
    </source>
</evidence>
<evidence type="ECO:0000313" key="1">
    <source>
        <dbReference type="EMBL" id="EFX70709.1"/>
    </source>
</evidence>
<reference evidence="1 2" key="1">
    <citation type="journal article" date="2011" name="Science">
        <title>The ecoresponsive genome of Daphnia pulex.</title>
        <authorList>
            <person name="Colbourne J.K."/>
            <person name="Pfrender M.E."/>
            <person name="Gilbert D."/>
            <person name="Thomas W.K."/>
            <person name="Tucker A."/>
            <person name="Oakley T.H."/>
            <person name="Tokishita S."/>
            <person name="Aerts A."/>
            <person name="Arnold G.J."/>
            <person name="Basu M.K."/>
            <person name="Bauer D.J."/>
            <person name="Caceres C.E."/>
            <person name="Carmel L."/>
            <person name="Casola C."/>
            <person name="Choi J.H."/>
            <person name="Detter J.C."/>
            <person name="Dong Q."/>
            <person name="Dusheyko S."/>
            <person name="Eads B.D."/>
            <person name="Frohlich T."/>
            <person name="Geiler-Samerotte K.A."/>
            <person name="Gerlach D."/>
            <person name="Hatcher P."/>
            <person name="Jogdeo S."/>
            <person name="Krijgsveld J."/>
            <person name="Kriventseva E.V."/>
            <person name="Kultz D."/>
            <person name="Laforsch C."/>
            <person name="Lindquist E."/>
            <person name="Lopez J."/>
            <person name="Manak J.R."/>
            <person name="Muller J."/>
            <person name="Pangilinan J."/>
            <person name="Patwardhan R.P."/>
            <person name="Pitluck S."/>
            <person name="Pritham E.J."/>
            <person name="Rechtsteiner A."/>
            <person name="Rho M."/>
            <person name="Rogozin I.B."/>
            <person name="Sakarya O."/>
            <person name="Salamov A."/>
            <person name="Schaack S."/>
            <person name="Shapiro H."/>
            <person name="Shiga Y."/>
            <person name="Skalitzky C."/>
            <person name="Smith Z."/>
            <person name="Souvorov A."/>
            <person name="Sung W."/>
            <person name="Tang Z."/>
            <person name="Tsuchiya D."/>
            <person name="Tu H."/>
            <person name="Vos H."/>
            <person name="Wang M."/>
            <person name="Wolf Y.I."/>
            <person name="Yamagata H."/>
            <person name="Yamada T."/>
            <person name="Ye Y."/>
            <person name="Shaw J.R."/>
            <person name="Andrews J."/>
            <person name="Crease T.J."/>
            <person name="Tang H."/>
            <person name="Lucas S.M."/>
            <person name="Robertson H.M."/>
            <person name="Bork P."/>
            <person name="Koonin E.V."/>
            <person name="Zdobnov E.M."/>
            <person name="Grigoriev I.V."/>
            <person name="Lynch M."/>
            <person name="Boore J.L."/>
        </authorList>
    </citation>
    <scope>NUCLEOTIDE SEQUENCE [LARGE SCALE GENOMIC DNA]</scope>
</reference>
<name>E9HC63_DAPPU</name>
<dbReference type="EMBL" id="GL732618">
    <property type="protein sequence ID" value="EFX70709.1"/>
    <property type="molecule type" value="Genomic_DNA"/>
</dbReference>
<accession>E9HC63</accession>
<sequence length="175" mass="20007">MASMSYQVLQVLVVRTHLLKMRIQHNCCKKCGRPHPNNVECATRCVNCGSHTHESDCNECPAFLEMKKILKMAYLEGITVGEARTRVTNLNNASTRRLAPPARPDPQPLQELRTLGESTMPMINEKIGNLTEYLAKTNDRFDRFDQRFDDKFSLYRDSNPERLGGIPVLYRHAIS</sequence>